<dbReference type="CDD" id="cd01407">
    <property type="entry name" value="SIR2-fam"/>
    <property type="match status" value="1"/>
</dbReference>
<keyword evidence="2" id="KW-0520">NAD</keyword>
<evidence type="ECO:0000313" key="5">
    <source>
        <dbReference type="EMBL" id="KAB7512810.1"/>
    </source>
</evidence>
<keyword evidence="1" id="KW-0808">Transferase</keyword>
<evidence type="ECO:0000256" key="1">
    <source>
        <dbReference type="ARBA" id="ARBA00022679"/>
    </source>
</evidence>
<feature type="binding site" evidence="3">
    <location>
        <position position="154"/>
    </location>
    <ligand>
        <name>Zn(2+)</name>
        <dbReference type="ChEBI" id="CHEBI:29105"/>
    </ligand>
</feature>
<feature type="active site" description="Proton acceptor" evidence="3">
    <location>
        <position position="119"/>
    </location>
</feature>
<evidence type="ECO:0000256" key="2">
    <source>
        <dbReference type="ARBA" id="ARBA00023027"/>
    </source>
</evidence>
<keyword evidence="3" id="KW-0862">Zinc</keyword>
<dbReference type="InterPro" id="IPR003000">
    <property type="entry name" value="Sirtuin"/>
</dbReference>
<dbReference type="GO" id="GO:0046872">
    <property type="term" value="F:metal ion binding"/>
    <property type="evidence" value="ECO:0007669"/>
    <property type="project" value="UniProtKB-KW"/>
</dbReference>
<feature type="binding site" evidence="3">
    <location>
        <position position="157"/>
    </location>
    <ligand>
        <name>Zn(2+)</name>
        <dbReference type="ChEBI" id="CHEBI:29105"/>
    </ligand>
</feature>
<dbReference type="PANTHER" id="PTHR11085">
    <property type="entry name" value="NAD-DEPENDENT PROTEIN DEACYLASE SIRTUIN-5, MITOCHONDRIAL-RELATED"/>
    <property type="match status" value="1"/>
</dbReference>
<organism evidence="5 10">
    <name type="scientific">Halosegnis rubeus</name>
    <dbReference type="NCBI Taxonomy" id="2212850"/>
    <lineage>
        <taxon>Archaea</taxon>
        <taxon>Methanobacteriati</taxon>
        <taxon>Methanobacteriota</taxon>
        <taxon>Stenosarchaea group</taxon>
        <taxon>Halobacteria</taxon>
        <taxon>Halobacteriales</taxon>
        <taxon>Natronomonadaceae</taxon>
        <taxon>Halosegnis</taxon>
    </lineage>
</organism>
<dbReference type="SUPFAM" id="SSF52467">
    <property type="entry name" value="DHS-like NAD/FAD-binding domain"/>
    <property type="match status" value="1"/>
</dbReference>
<dbReference type="InterPro" id="IPR026591">
    <property type="entry name" value="Sirtuin_cat_small_dom_sf"/>
</dbReference>
<dbReference type="InterPro" id="IPR026590">
    <property type="entry name" value="Ssirtuin_cat_dom"/>
</dbReference>
<dbReference type="Proteomes" id="UP000326865">
    <property type="component" value="Unassembled WGS sequence"/>
</dbReference>
<dbReference type="GO" id="GO:0070403">
    <property type="term" value="F:NAD+ binding"/>
    <property type="evidence" value="ECO:0007669"/>
    <property type="project" value="InterPro"/>
</dbReference>
<gene>
    <name evidence="5" type="ORF">DM867_11460</name>
    <name evidence="6" type="ORF">DMP03_13310</name>
    <name evidence="7" type="ORF">DP108_11560</name>
</gene>
<dbReference type="Pfam" id="PF02146">
    <property type="entry name" value="SIR2"/>
    <property type="match status" value="1"/>
</dbReference>
<accession>A0A5N5U8V5</accession>
<sequence>MHNRVSEAAARLRAADKAVAFTGAGLSTASGIPDFRSDGGIWDRYDPMDFHIRRFERDPDGFWKDRAAMVTEVYDGHDPNTAHDALASLEADGYLDCTITQNVDGLHHAAGSDDPVTIHGTGSRVACRDCETRFDAEPYYEAVREGDVNGAPACPTCDGTLKPDVVLFGEQMPFGPLNRARTLARESDYFLVAGSSLSVEPAASLPDLAADTGSTLVVVNLEETQADERAEFVFHADVTDVLPALRAATTEAGR</sequence>
<dbReference type="EMBL" id="QMDY01000008">
    <property type="protein sequence ID" value="KAB7515053.1"/>
    <property type="molecule type" value="Genomic_DNA"/>
</dbReference>
<feature type="domain" description="Deacetylase sirtuin-type" evidence="4">
    <location>
        <begin position="1"/>
        <end position="254"/>
    </location>
</feature>
<protein>
    <submittedName>
        <fullName evidence="5">NAD-dependent protein deacetylase</fullName>
    </submittedName>
</protein>
<evidence type="ECO:0000313" key="6">
    <source>
        <dbReference type="EMBL" id="KAB7512926.1"/>
    </source>
</evidence>
<dbReference type="InterPro" id="IPR050134">
    <property type="entry name" value="NAD-dep_sirtuin_deacylases"/>
</dbReference>
<keyword evidence="3" id="KW-0479">Metal-binding</keyword>
<accession>A0A5N5U2X6</accession>
<proteinExistence type="predicted"/>
<dbReference type="InterPro" id="IPR029035">
    <property type="entry name" value="DHS-like_NAD/FAD-binding_dom"/>
</dbReference>
<name>A0A5N5U2N0_9EURY</name>
<evidence type="ECO:0000259" key="4">
    <source>
        <dbReference type="PROSITE" id="PS50305"/>
    </source>
</evidence>
<dbReference type="PROSITE" id="PS50305">
    <property type="entry name" value="SIRTUIN"/>
    <property type="match status" value="1"/>
</dbReference>
<dbReference type="EMBL" id="QJOW01000008">
    <property type="protein sequence ID" value="KAB7512926.1"/>
    <property type="molecule type" value="Genomic_DNA"/>
</dbReference>
<comment type="caution">
    <text evidence="5">The sequence shown here is derived from an EMBL/GenBank/DDBJ whole genome shotgun (WGS) entry which is preliminary data.</text>
</comment>
<reference evidence="8 9" key="1">
    <citation type="submission" date="2019-10" db="EMBL/GenBank/DDBJ databases">
        <title>Unraveling microbial dark matter from salterns through culturing: the case of the genus Halosegnis.</title>
        <authorList>
            <person name="Duran-Viseras A."/>
            <person name="Andrei A.-S."/>
            <person name="Vera-Gargallo B."/>
            <person name="Ghai R."/>
            <person name="Sanchez-Porro C."/>
            <person name="Ventosa A."/>
        </authorList>
    </citation>
    <scope>NUCLEOTIDE SEQUENCE [LARGE SCALE GENOMIC DNA]</scope>
    <source>
        <strain evidence="6 9">F17-44</strain>
        <strain evidence="5 10">F18-79</strain>
        <strain evidence="7 8">F19-13</strain>
    </source>
</reference>
<dbReference type="Gene3D" id="3.30.1600.10">
    <property type="entry name" value="SIR2/SIRT2 'Small Domain"/>
    <property type="match status" value="1"/>
</dbReference>
<feature type="binding site" evidence="3">
    <location>
        <position position="127"/>
    </location>
    <ligand>
        <name>Zn(2+)</name>
        <dbReference type="ChEBI" id="CHEBI:29105"/>
    </ligand>
</feature>
<keyword evidence="10" id="KW-1185">Reference proteome</keyword>
<evidence type="ECO:0000313" key="8">
    <source>
        <dbReference type="Proteomes" id="UP000326207"/>
    </source>
</evidence>
<evidence type="ECO:0000313" key="10">
    <source>
        <dbReference type="Proteomes" id="UP000326865"/>
    </source>
</evidence>
<dbReference type="Gene3D" id="3.40.50.1220">
    <property type="entry name" value="TPP-binding domain"/>
    <property type="match status" value="1"/>
</dbReference>
<dbReference type="Proteomes" id="UP000326302">
    <property type="component" value="Unassembled WGS sequence"/>
</dbReference>
<evidence type="ECO:0000313" key="9">
    <source>
        <dbReference type="Proteomes" id="UP000326302"/>
    </source>
</evidence>
<evidence type="ECO:0000313" key="7">
    <source>
        <dbReference type="EMBL" id="KAB7515053.1"/>
    </source>
</evidence>
<evidence type="ECO:0000256" key="3">
    <source>
        <dbReference type="PROSITE-ProRule" id="PRU00236"/>
    </source>
</evidence>
<dbReference type="AlphaFoldDB" id="A0A5N5U2N0"/>
<accession>A0A5N5U2N0</accession>
<dbReference type="PANTHER" id="PTHR11085:SF10">
    <property type="entry name" value="NAD-DEPENDENT PROTEIN DEACYLASE SIRTUIN-5, MITOCHONDRIAL-RELATED"/>
    <property type="match status" value="1"/>
</dbReference>
<feature type="binding site" evidence="3">
    <location>
        <position position="130"/>
    </location>
    <ligand>
        <name>Zn(2+)</name>
        <dbReference type="ChEBI" id="CHEBI:29105"/>
    </ligand>
</feature>
<dbReference type="Proteomes" id="UP000326207">
    <property type="component" value="Unassembled WGS sequence"/>
</dbReference>
<dbReference type="GO" id="GO:0017136">
    <property type="term" value="F:histone deacetylase activity, NAD-dependent"/>
    <property type="evidence" value="ECO:0007669"/>
    <property type="project" value="TreeGrafter"/>
</dbReference>
<dbReference type="RefSeq" id="WP_152121037.1">
    <property type="nucleotide sequence ID" value="NZ_QJOW01000008.1"/>
</dbReference>
<dbReference type="EMBL" id="QKKZ01000006">
    <property type="protein sequence ID" value="KAB7512810.1"/>
    <property type="molecule type" value="Genomic_DNA"/>
</dbReference>
<dbReference type="OrthoDB" id="728at2157"/>